<evidence type="ECO:0000256" key="2">
    <source>
        <dbReference type="ARBA" id="ARBA00022679"/>
    </source>
</evidence>
<dbReference type="GO" id="GO:0080043">
    <property type="term" value="F:quercetin 3-O-glucosyltransferase activity"/>
    <property type="evidence" value="ECO:0007669"/>
    <property type="project" value="TreeGrafter"/>
</dbReference>
<comment type="caution">
    <text evidence="3">The sequence shown here is derived from an EMBL/GenBank/DDBJ whole genome shotgun (WGS) entry which is preliminary data.</text>
</comment>
<evidence type="ECO:0000313" key="4">
    <source>
        <dbReference type="Proteomes" id="UP000685013"/>
    </source>
</evidence>
<keyword evidence="4" id="KW-1185">Reference proteome</keyword>
<dbReference type="CDD" id="cd03784">
    <property type="entry name" value="GT1_Gtf-like"/>
    <property type="match status" value="2"/>
</dbReference>
<dbReference type="PANTHER" id="PTHR11926:SF1374">
    <property type="entry name" value="UDP-GLYCOSYLTRANSFERASE 76F1-RELATED"/>
    <property type="match status" value="1"/>
</dbReference>
<comment type="similarity">
    <text evidence="1">Belongs to the UDP-glycosyltransferase family.</text>
</comment>
<evidence type="ECO:0000313" key="3">
    <source>
        <dbReference type="EMBL" id="KAG6607281.1"/>
    </source>
</evidence>
<accession>A0AAV6P5E7</accession>
<protein>
    <submittedName>
        <fullName evidence="3">UDP-glucose iridoid glucosyltransferase</fullName>
    </submittedName>
</protein>
<dbReference type="PANTHER" id="PTHR11926">
    <property type="entry name" value="GLUCOSYL/GLUCURONOSYL TRANSFERASES"/>
    <property type="match status" value="1"/>
</dbReference>
<organism evidence="3 4">
    <name type="scientific">Cucurbita argyrosperma subsp. sororia</name>
    <dbReference type="NCBI Taxonomy" id="37648"/>
    <lineage>
        <taxon>Eukaryota</taxon>
        <taxon>Viridiplantae</taxon>
        <taxon>Streptophyta</taxon>
        <taxon>Embryophyta</taxon>
        <taxon>Tracheophyta</taxon>
        <taxon>Spermatophyta</taxon>
        <taxon>Magnoliopsida</taxon>
        <taxon>eudicotyledons</taxon>
        <taxon>Gunneridae</taxon>
        <taxon>Pentapetalae</taxon>
        <taxon>rosids</taxon>
        <taxon>fabids</taxon>
        <taxon>Cucurbitales</taxon>
        <taxon>Cucurbitaceae</taxon>
        <taxon>Cucurbiteae</taxon>
        <taxon>Cucurbita</taxon>
    </lineage>
</organism>
<dbReference type="FunFam" id="3.40.50.2000:FF:000120">
    <property type="entry name" value="UDP-glycosyltransferase 76C1"/>
    <property type="match status" value="2"/>
</dbReference>
<dbReference type="EMBL" id="JAGKQH010000001">
    <property type="protein sequence ID" value="KAG6607281.1"/>
    <property type="molecule type" value="Genomic_DNA"/>
</dbReference>
<dbReference type="GO" id="GO:0080044">
    <property type="term" value="F:quercetin 7-O-glucosyltransferase activity"/>
    <property type="evidence" value="ECO:0007669"/>
    <property type="project" value="TreeGrafter"/>
</dbReference>
<feature type="non-terminal residue" evidence="3">
    <location>
        <position position="1"/>
    </location>
</feature>
<dbReference type="FunFam" id="3.40.50.2000:FF:000040">
    <property type="entry name" value="UDP-glycosyltransferase 76C1"/>
    <property type="match status" value="2"/>
</dbReference>
<proteinExistence type="inferred from homology"/>
<dbReference type="AlphaFoldDB" id="A0AAV6P5E7"/>
<dbReference type="Pfam" id="PF00201">
    <property type="entry name" value="UDPGT"/>
    <property type="match status" value="2"/>
</dbReference>
<gene>
    <name evidence="3" type="primary">UGT76A2</name>
    <name evidence="3" type="ORF">SDJN03_00623</name>
</gene>
<reference evidence="3 4" key="1">
    <citation type="journal article" date="2021" name="Hortic Res">
        <title>The domestication of Cucurbita argyrosperma as revealed by the genome of its wild relative.</title>
        <authorList>
            <person name="Barrera-Redondo J."/>
            <person name="Sanchez-de la Vega G."/>
            <person name="Aguirre-Liguori J.A."/>
            <person name="Castellanos-Morales G."/>
            <person name="Gutierrez-Guerrero Y.T."/>
            <person name="Aguirre-Dugua X."/>
            <person name="Aguirre-Planter E."/>
            <person name="Tenaillon M.I."/>
            <person name="Lira-Saade R."/>
            <person name="Eguiarte L.E."/>
        </authorList>
    </citation>
    <scope>NUCLEOTIDE SEQUENCE [LARGE SCALE GENOMIC DNA]</scope>
    <source>
        <strain evidence="3">JBR-2021</strain>
    </source>
</reference>
<dbReference type="InterPro" id="IPR002213">
    <property type="entry name" value="UDP_glucos_trans"/>
</dbReference>
<evidence type="ECO:0000256" key="1">
    <source>
        <dbReference type="ARBA" id="ARBA00009995"/>
    </source>
</evidence>
<sequence>MERPCPPKRCRLLLVPCPYQGHINPMLQLATFLHQNGFSITIAHTFFNSLHPHRHPEFTFIRLNDNLPLDDVSSWDLGSVLLAVNNNCRASLEEAVAAMAGKTGEGSGEVMCIIHDELMYFCEAVASRFGVRSLVFRTTSAAACVSRCAILRLLAEGRLPVQKESLEEEVPNLDPLRFKDLPLSAVSDITKLTQIIFNMYAINTSSAVIWNTMPWLEPSELNKIKAKFCQIPIFPIAPIHKISPTSSSSSLLKEDSTCLSWLDKQAPKSVIYVSLGSVALLTKGEVEEMGWGLVNSNQPFLWVVRPGSVRGSDAIELVLKEVEEKVGDRGCIVQWAPQKEVLGHGGVGGFWSHCGWNSTLESLSEGVPLLCRPFSGDQRVNARYVSCVWGVGLALEGELDRKQVEKDRRARFPQPSRPLLPRTIAMEEQTQSPKRRRLVLVPCPYQGHITPMLQLGTFLHNNGGFSITISHTRFNSPDPSNYPFFQFLYLDDGIPKHEAIPADLIAVLLDLNVNCRASFEDQMRRLIGGGGGGGAGEEVVAGVIYDEVMFFCEEVLSDLKVRSFILRTTCAAASLARMALVRLNDEGYFPLKECMLQDPAPELHPLRFKDLPISLTTGFTKYPTLVKGMYNLETPIKAEAIIWNTMEWLEESTVSQIKTKSTTVPVFFIGPLHTIVSARTSVLNEDFNCLQWLDEQADGSVVYVAIGSIASLGEKELGEMAWGLANSQQPFLWVVQPGAVRGSEWIEALPDGFLEAVGGRGCVVKWAPQKEVLAHRAVGGFWSHCGWNSSMESLSEGVPMLCSPCFGDQKVNARYLSHVWRVGLQLENGLERGEIENGIKRLMDEEQGREIRDRAKHFKEKIEAHVKVEEDQCSSRTHLKDLVSLLSSF</sequence>
<name>A0AAV6P5E7_9ROSI</name>
<dbReference type="Proteomes" id="UP000685013">
    <property type="component" value="Chromosome 1"/>
</dbReference>
<keyword evidence="2" id="KW-0808">Transferase</keyword>